<name>R7GSS5_9BACT</name>
<reference evidence="1" key="1">
    <citation type="submission" date="2012-11" db="EMBL/GenBank/DDBJ databases">
        <title>Dependencies among metagenomic species, viruses, plasmids and units of genetic variation.</title>
        <authorList>
            <person name="Nielsen H.B."/>
            <person name="Almeida M."/>
            <person name="Juncker A.S."/>
            <person name="Rasmussen S."/>
            <person name="Li J."/>
            <person name="Sunagawa S."/>
            <person name="Plichta D."/>
            <person name="Gautier L."/>
            <person name="Le Chatelier E."/>
            <person name="Peletier E."/>
            <person name="Bonde I."/>
            <person name="Nielsen T."/>
            <person name="Manichanh C."/>
            <person name="Arumugam M."/>
            <person name="Batto J."/>
            <person name="Santos M.B.Q.D."/>
            <person name="Blom N."/>
            <person name="Borruel N."/>
            <person name="Burgdorf K.S."/>
            <person name="Boumezbeur F."/>
            <person name="Casellas F."/>
            <person name="Dore J."/>
            <person name="Guarner F."/>
            <person name="Hansen T."/>
            <person name="Hildebrand F."/>
            <person name="Kaas R.S."/>
            <person name="Kennedy S."/>
            <person name="Kristiansen K."/>
            <person name="Kultima J.R."/>
            <person name="Leonard P."/>
            <person name="Levenez F."/>
            <person name="Lund O."/>
            <person name="Moumen B."/>
            <person name="Le Paslier D."/>
            <person name="Pons N."/>
            <person name="Pedersen O."/>
            <person name="Prifti E."/>
            <person name="Qin J."/>
            <person name="Raes J."/>
            <person name="Tap J."/>
            <person name="Tims S."/>
            <person name="Ussery D.W."/>
            <person name="Yamada T."/>
            <person name="MetaHit consortium"/>
            <person name="Renault P."/>
            <person name="Sicheritz-Ponten T."/>
            <person name="Bork P."/>
            <person name="Wang J."/>
            <person name="Brunak S."/>
            <person name="Ehrlich S.D."/>
        </authorList>
    </citation>
    <scope>NUCLEOTIDE SEQUENCE [LARGE SCALE GENOMIC DNA]</scope>
</reference>
<gene>
    <name evidence="1" type="ORF">BN741_00631</name>
</gene>
<dbReference type="STRING" id="1263103.BN741_00631"/>
<dbReference type="RefSeq" id="WP_022429886.1">
    <property type="nucleotide sequence ID" value="NZ_FR899210.1"/>
</dbReference>
<protein>
    <recommendedName>
        <fullName evidence="2">PPM-type phosphatase domain-containing protein</fullName>
    </recommendedName>
</protein>
<evidence type="ECO:0008006" key="2">
    <source>
        <dbReference type="Google" id="ProtNLM"/>
    </source>
</evidence>
<dbReference type="AlphaFoldDB" id="R7GSS5"/>
<accession>R7GSS5</accession>
<comment type="caution">
    <text evidence="1">The sequence shown here is derived from an EMBL/GenBank/DDBJ whole genome shotgun (WGS) entry which is preliminary data.</text>
</comment>
<organism evidence="1">
    <name type="scientific">Leyella stercorea CAG:629</name>
    <dbReference type="NCBI Taxonomy" id="1263103"/>
    <lineage>
        <taxon>Bacteria</taxon>
        <taxon>Pseudomonadati</taxon>
        <taxon>Bacteroidota</taxon>
        <taxon>Bacteroidia</taxon>
        <taxon>Bacteroidales</taxon>
        <taxon>Prevotellaceae</taxon>
        <taxon>Leyella</taxon>
    </lineage>
</organism>
<dbReference type="EMBL" id="CBIT010000028">
    <property type="protein sequence ID" value="CDE30155.1"/>
    <property type="molecule type" value="Genomic_DNA"/>
</dbReference>
<sequence>MHIEESFICGKHTAADCEDGIVCTPNFVAVIDGSTSKTPFRLDPTMKNGRFAMLLIRNYIRQMAAEATLEEFCQGITSRIAEEYAERGISERMAAHPEERLTASAIVYSEHRKEVWMVGDCQVIVDGVFYENPKPYEQETAMQRADMIKGGMLPADARHAIEPQIIKAMLEGQNRLYAVIDGTPIYMPGTRLVSVRSSAVLASDGYPTLLPTLRDTEKALAKQLADDPQNIRSFVATKGLVGGNKSFDDRAYVRLTV</sequence>
<proteinExistence type="predicted"/>
<dbReference type="Proteomes" id="UP000018072">
    <property type="component" value="Unassembled WGS sequence"/>
</dbReference>
<evidence type="ECO:0000313" key="1">
    <source>
        <dbReference type="EMBL" id="CDE30155.1"/>
    </source>
</evidence>